<dbReference type="Proteomes" id="UP000199337">
    <property type="component" value="Unassembled WGS sequence"/>
</dbReference>
<dbReference type="RefSeq" id="WP_092471227.1">
    <property type="nucleotide sequence ID" value="NZ_FOOX01000006.1"/>
</dbReference>
<evidence type="ECO:0000313" key="2">
    <source>
        <dbReference type="Proteomes" id="UP000199337"/>
    </source>
</evidence>
<dbReference type="OrthoDB" id="5516583at2"/>
<evidence type="ECO:0008006" key="3">
    <source>
        <dbReference type="Google" id="ProtNLM"/>
    </source>
</evidence>
<sequence length="122" mass="13687">MICAKCQSEIPPGDEMQLHGQTVCEDCFIIGVQPPKTCDVAAVHSAVTHRKLAGQTGTEGLTELQKNIYQFVKEKGKITRPEIAAHFNLQQWELERNFSVLRHCELLKGTKEGNTIYITTMD</sequence>
<proteinExistence type="predicted"/>
<dbReference type="STRING" id="341036.SAMN05660649_02022"/>
<dbReference type="SUPFAM" id="SSF46785">
    <property type="entry name" value="Winged helix' DNA-binding domain"/>
    <property type="match status" value="1"/>
</dbReference>
<name>A0A1I2SUX0_9FIRM</name>
<protein>
    <recommendedName>
        <fullName evidence="3">Winged helix-turn-helix DNA-binding</fullName>
    </recommendedName>
</protein>
<organism evidence="1 2">
    <name type="scientific">Desulfotruncus arcticus DSM 17038</name>
    <dbReference type="NCBI Taxonomy" id="1121424"/>
    <lineage>
        <taxon>Bacteria</taxon>
        <taxon>Bacillati</taxon>
        <taxon>Bacillota</taxon>
        <taxon>Clostridia</taxon>
        <taxon>Eubacteriales</taxon>
        <taxon>Desulfallaceae</taxon>
        <taxon>Desulfotruncus</taxon>
    </lineage>
</organism>
<dbReference type="EMBL" id="FOOX01000006">
    <property type="protein sequence ID" value="SFG56675.1"/>
    <property type="molecule type" value="Genomic_DNA"/>
</dbReference>
<gene>
    <name evidence="1" type="ORF">SAMN05660649_02022</name>
</gene>
<reference evidence="2" key="1">
    <citation type="submission" date="2016-10" db="EMBL/GenBank/DDBJ databases">
        <authorList>
            <person name="Varghese N."/>
            <person name="Submissions S."/>
        </authorList>
    </citation>
    <scope>NUCLEOTIDE SEQUENCE [LARGE SCALE GENOMIC DNA]</scope>
    <source>
        <strain evidence="2">DSM 17038</strain>
    </source>
</reference>
<keyword evidence="2" id="KW-1185">Reference proteome</keyword>
<evidence type="ECO:0000313" key="1">
    <source>
        <dbReference type="EMBL" id="SFG56675.1"/>
    </source>
</evidence>
<accession>A0A1I2SUX0</accession>
<dbReference type="AlphaFoldDB" id="A0A1I2SUX0"/>
<dbReference type="InterPro" id="IPR036390">
    <property type="entry name" value="WH_DNA-bd_sf"/>
</dbReference>